<proteinExistence type="inferred from homology"/>
<gene>
    <name evidence="4" type="ORF">N8I77_006877</name>
</gene>
<evidence type="ECO:0000256" key="1">
    <source>
        <dbReference type="ARBA" id="ARBA00009199"/>
    </source>
</evidence>
<organism evidence="4 5">
    <name type="scientific">Phomopsis amygdali</name>
    <name type="common">Fusicoccum amygdali</name>
    <dbReference type="NCBI Taxonomy" id="1214568"/>
    <lineage>
        <taxon>Eukaryota</taxon>
        <taxon>Fungi</taxon>
        <taxon>Dikarya</taxon>
        <taxon>Ascomycota</taxon>
        <taxon>Pezizomycotina</taxon>
        <taxon>Sordariomycetes</taxon>
        <taxon>Sordariomycetidae</taxon>
        <taxon>Diaporthales</taxon>
        <taxon>Diaporthaceae</taxon>
        <taxon>Diaporthe</taxon>
    </lineage>
</organism>
<evidence type="ECO:0000313" key="5">
    <source>
        <dbReference type="Proteomes" id="UP001265746"/>
    </source>
</evidence>
<reference evidence="4" key="1">
    <citation type="submission" date="2023-06" db="EMBL/GenBank/DDBJ databases">
        <authorList>
            <person name="Noh H."/>
        </authorList>
    </citation>
    <scope>NUCLEOTIDE SEQUENCE</scope>
    <source>
        <strain evidence="4">DUCC20226</strain>
    </source>
</reference>
<dbReference type="AlphaFoldDB" id="A0AAD9SI99"/>
<evidence type="ECO:0000256" key="2">
    <source>
        <dbReference type="ARBA" id="ARBA00022801"/>
    </source>
</evidence>
<evidence type="ECO:0000259" key="3">
    <source>
        <dbReference type="Pfam" id="PF01425"/>
    </source>
</evidence>
<dbReference type="PROSITE" id="PS00414">
    <property type="entry name" value="PROFILIN"/>
    <property type="match status" value="1"/>
</dbReference>
<feature type="domain" description="Amidase" evidence="3">
    <location>
        <begin position="115"/>
        <end position="555"/>
    </location>
</feature>
<dbReference type="PANTHER" id="PTHR46072">
    <property type="entry name" value="AMIDASE-RELATED-RELATED"/>
    <property type="match status" value="1"/>
</dbReference>
<dbReference type="SUPFAM" id="SSF75304">
    <property type="entry name" value="Amidase signature (AS) enzymes"/>
    <property type="match status" value="1"/>
</dbReference>
<name>A0AAD9SI99_PHOAM</name>
<dbReference type="InterPro" id="IPR027310">
    <property type="entry name" value="Profilin_CS"/>
</dbReference>
<accession>A0AAD9SI99</accession>
<sequence length="571" mass="63255">MTWQDIVDEKRRIQAHAVEQFGASDGNTEFEKVDLNGNGDLSSLVEESVVLSQLASSELSCKSLIARRIRHDCVTLQCTHGRARLLSEVFYYQTDKLVSPNLVILEGRPLSTYFSLTEVCFKDALSTAHDLDKYLAQHNEPIGPLHGVVTTLKDQFNIKGYDTTLGYVGRAFAPAEDDATVVKMLKVLGAVIVAKTNLPQSIMWCETENPLWGLTTNPYNHDYTPGGSTGGEAVLIASGASMLGMGTDIGGSIRIPSHMMGIYGFKPSSSRLPYNGVPVSTEGQEHVPSSVGPMARSLDMIHLSMKSLIDSKPWDLDARCVPIPWRETVYRDVTSRPLVIGVLADDGVARPHPPISRVLQDAVKALRAAGHEIVEWNADLHPECIQVLDEFYTADGGEDIRTAVTAAGEPFIPHVEKLINRGQAISVFEYWQLNRRKWALQQAYLKKWETLRASDGRTVDALLMPPMPHTAVPHKGCRWVGYTKIWNVLDYTALVVPGGTVSVEDVQAPWEFEPRGEVDEWSLELWKANREEMAKLRLPVGLQIVGRKLEEEKVLGVGKVVDDLLRDIKGD</sequence>
<keyword evidence="2" id="KW-0378">Hydrolase</keyword>
<evidence type="ECO:0000313" key="4">
    <source>
        <dbReference type="EMBL" id="KAK2608255.1"/>
    </source>
</evidence>
<keyword evidence="5" id="KW-1185">Reference proteome</keyword>
<dbReference type="GO" id="GO:0003779">
    <property type="term" value="F:actin binding"/>
    <property type="evidence" value="ECO:0007669"/>
    <property type="project" value="InterPro"/>
</dbReference>
<protein>
    <recommendedName>
        <fullName evidence="3">Amidase domain-containing protein</fullName>
    </recommendedName>
</protein>
<dbReference type="EMBL" id="JAUJFL010000003">
    <property type="protein sequence ID" value="KAK2608255.1"/>
    <property type="molecule type" value="Genomic_DNA"/>
</dbReference>
<dbReference type="Proteomes" id="UP001265746">
    <property type="component" value="Unassembled WGS sequence"/>
</dbReference>
<dbReference type="Gene3D" id="3.90.1300.10">
    <property type="entry name" value="Amidase signature (AS) domain"/>
    <property type="match status" value="1"/>
</dbReference>
<comment type="caution">
    <text evidence="4">The sequence shown here is derived from an EMBL/GenBank/DDBJ whole genome shotgun (WGS) entry which is preliminary data.</text>
</comment>
<dbReference type="PANTHER" id="PTHR46072:SF2">
    <property type="entry name" value="AMIDASE (EUROFUNG)"/>
    <property type="match status" value="1"/>
</dbReference>
<dbReference type="InterPro" id="IPR036928">
    <property type="entry name" value="AS_sf"/>
</dbReference>
<dbReference type="GO" id="GO:0016787">
    <property type="term" value="F:hydrolase activity"/>
    <property type="evidence" value="ECO:0007669"/>
    <property type="project" value="UniProtKB-KW"/>
</dbReference>
<dbReference type="InterPro" id="IPR023631">
    <property type="entry name" value="Amidase_dom"/>
</dbReference>
<dbReference type="Pfam" id="PF01425">
    <property type="entry name" value="Amidase"/>
    <property type="match status" value="1"/>
</dbReference>
<comment type="similarity">
    <text evidence="1">Belongs to the amidase family.</text>
</comment>